<feature type="region of interest" description="Disordered" evidence="2">
    <location>
        <begin position="979"/>
        <end position="1007"/>
    </location>
</feature>
<protein>
    <submittedName>
        <fullName evidence="4">Response regulator receiver domain-containing protein</fullName>
    </submittedName>
</protein>
<dbReference type="Gene3D" id="3.40.50.2300">
    <property type="match status" value="1"/>
</dbReference>
<dbReference type="InterPro" id="IPR002192">
    <property type="entry name" value="PPDK_AMP/ATP-bd"/>
</dbReference>
<dbReference type="OrthoDB" id="9812167at2"/>
<dbReference type="GO" id="GO:0016301">
    <property type="term" value="F:kinase activity"/>
    <property type="evidence" value="ECO:0007669"/>
    <property type="project" value="InterPro"/>
</dbReference>
<dbReference type="InterPro" id="IPR011006">
    <property type="entry name" value="CheY-like_superfamily"/>
</dbReference>
<dbReference type="SUPFAM" id="SSF52172">
    <property type="entry name" value="CheY-like"/>
    <property type="match status" value="1"/>
</dbReference>
<dbReference type="GO" id="GO:0000160">
    <property type="term" value="P:phosphorelay signal transduction system"/>
    <property type="evidence" value="ECO:0007669"/>
    <property type="project" value="InterPro"/>
</dbReference>
<dbReference type="InterPro" id="IPR001789">
    <property type="entry name" value="Sig_transdc_resp-reg_receiver"/>
</dbReference>
<evidence type="ECO:0000313" key="5">
    <source>
        <dbReference type="Proteomes" id="UP000184139"/>
    </source>
</evidence>
<accession>A0A1M5VAE7</accession>
<dbReference type="GO" id="GO:0005524">
    <property type="term" value="F:ATP binding"/>
    <property type="evidence" value="ECO:0007669"/>
    <property type="project" value="InterPro"/>
</dbReference>
<dbReference type="Proteomes" id="UP000184139">
    <property type="component" value="Unassembled WGS sequence"/>
</dbReference>
<evidence type="ECO:0000259" key="3">
    <source>
        <dbReference type="PROSITE" id="PS50110"/>
    </source>
</evidence>
<dbReference type="Pfam" id="PF01326">
    <property type="entry name" value="PPDK_N"/>
    <property type="match status" value="1"/>
</dbReference>
<gene>
    <name evidence="4" type="ORF">SAMN02745124_01616</name>
</gene>
<dbReference type="RefSeq" id="WP_073374996.1">
    <property type="nucleotide sequence ID" value="NZ_FQXS01000007.1"/>
</dbReference>
<dbReference type="Gene3D" id="3.30.1490.20">
    <property type="entry name" value="ATP-grasp fold, A domain"/>
    <property type="match status" value="1"/>
</dbReference>
<proteinExistence type="predicted"/>
<dbReference type="AlphaFoldDB" id="A0A1M5VAE7"/>
<dbReference type="EMBL" id="FQXS01000007">
    <property type="protein sequence ID" value="SHH72210.1"/>
    <property type="molecule type" value="Genomic_DNA"/>
</dbReference>
<evidence type="ECO:0000256" key="2">
    <source>
        <dbReference type="SAM" id="MobiDB-lite"/>
    </source>
</evidence>
<name>A0A1M5VAE7_9BACT</name>
<evidence type="ECO:0000256" key="1">
    <source>
        <dbReference type="PROSITE-ProRule" id="PRU00169"/>
    </source>
</evidence>
<feature type="domain" description="Response regulatory" evidence="3">
    <location>
        <begin position="38"/>
        <end position="158"/>
    </location>
</feature>
<dbReference type="SUPFAM" id="SSF56059">
    <property type="entry name" value="Glutathione synthetase ATP-binding domain-like"/>
    <property type="match status" value="1"/>
</dbReference>
<reference evidence="4 5" key="1">
    <citation type="submission" date="2016-11" db="EMBL/GenBank/DDBJ databases">
        <authorList>
            <person name="Jaros S."/>
            <person name="Januszkiewicz K."/>
            <person name="Wedrychowicz H."/>
        </authorList>
    </citation>
    <scope>NUCLEOTIDE SEQUENCE [LARGE SCALE GENOMIC DNA]</scope>
    <source>
        <strain evidence="4 5">DSM 9705</strain>
    </source>
</reference>
<dbReference type="InterPro" id="IPR013815">
    <property type="entry name" value="ATP_grasp_subdomain_1"/>
</dbReference>
<keyword evidence="5" id="KW-1185">Reference proteome</keyword>
<organism evidence="4 5">
    <name type="scientific">Desulfofustis glycolicus DSM 9705</name>
    <dbReference type="NCBI Taxonomy" id="1121409"/>
    <lineage>
        <taxon>Bacteria</taxon>
        <taxon>Pseudomonadati</taxon>
        <taxon>Thermodesulfobacteriota</taxon>
        <taxon>Desulfobulbia</taxon>
        <taxon>Desulfobulbales</taxon>
        <taxon>Desulfocapsaceae</taxon>
        <taxon>Desulfofustis</taxon>
    </lineage>
</organism>
<sequence>MTVHPTILPTAFDPHFKVFHELMPFKVQEILLVSSLYDAFIMEEDGSITTRLIHEYHGLNLSKAPKVTRVSTGEEALEVLARKRYDLVITMPYLSGMNAFELGRRIKENRPRLPVILMAHNLRSVYPLPLDYQANHIDNIFLWCCEDDLLMAIIKNVEDHANVDNDTARAMVRVIIYVEDSPDFRSLFLPAIYREVVQQTQAVLDESINERHRLLRMRARPKILMAHTYEDARRLYEAYQPYVFAVISDARFPRNGRIDACAGERLLADIRAEVPDLPLLMISSEEQNRIRAESIPAVFIAKQSSEIYNDLHEFCLTYLGFGDFIFRMPDGTPVCSASNVMEFERAVGMVPEASLRYHAVRNHFSNWMMARSEVGLARQLHRDFIGDINKIPSMRDDIVEKVRALRRLRQKGVITGFDPEHYDPEITEFVKIGNGPIGGKARGLAFIWACLQRPGNKHSILKRYPAAIPKTAVVTAQGFDDFISQNQFTQPLAVTDEHIADLFIDGRLPSWLRQELEIFLQRCDFPLSVRSSSLLEDGQFRPYAGLYSTYFLANNHPDFSIRLGQLESAIKMVYASIWFESPQAYSRGVGSGSREDLMAVIIQELVGKDYNGRWYPAISGVAQSHNYYPVQGMLPDEGIAHIALGIGKTVVEGEKNLRFSPAYPQKLIQFSAVEDVLANCQRQLYALDLSSGDCLNRYNANLVRYNVQDVAPDLPVQLLASTYIPDEHRIRDVDMPGVKILTFAQILKYSAYPLGDILLELLAIGRSGMGSEVEIEFAVQLGPTLAESTFYLLQIRPMVTGAERVDVVIHPEDAETAIVYSTQSLGHGQITTIRDIIYVKPDTFDTTATRDIAREIGQLNRQLVTEKRHFLLVGPGRWGTNDHWLGIPVQWSDISNVQAIVEVRNRQLRADPSQGSHFFQNLTSLGIPYLTVDENNGSKEADGQDRIDWQWLQQAAPTHDGRWVRHLRLQRPLSVTCDGRSSVGMISKRKGASRPQPPRPQPTHRQG</sequence>
<dbReference type="PROSITE" id="PS50110">
    <property type="entry name" value="RESPONSE_REGULATORY"/>
    <property type="match status" value="1"/>
</dbReference>
<dbReference type="STRING" id="1121409.SAMN02745124_01616"/>
<evidence type="ECO:0000313" key="4">
    <source>
        <dbReference type="EMBL" id="SHH72210.1"/>
    </source>
</evidence>
<comment type="caution">
    <text evidence="1">Lacks conserved residue(s) required for the propagation of feature annotation.</text>
</comment>